<dbReference type="PROSITE" id="PS50885">
    <property type="entry name" value="HAMP"/>
    <property type="match status" value="1"/>
</dbReference>
<evidence type="ECO:0000256" key="4">
    <source>
        <dbReference type="SAM" id="Phobius"/>
    </source>
</evidence>
<organism evidence="7 8">
    <name type="scientific">Candidatus Weimeria bifida</name>
    <dbReference type="NCBI Taxonomy" id="2599074"/>
    <lineage>
        <taxon>Bacteria</taxon>
        <taxon>Bacillati</taxon>
        <taxon>Bacillota</taxon>
        <taxon>Clostridia</taxon>
        <taxon>Lachnospirales</taxon>
        <taxon>Lachnospiraceae</taxon>
        <taxon>Candidatus Weimeria</taxon>
    </lineage>
</organism>
<dbReference type="SUPFAM" id="SSF58104">
    <property type="entry name" value="Methyl-accepting chemotaxis protein (MCP) signaling domain"/>
    <property type="match status" value="1"/>
</dbReference>
<dbReference type="GO" id="GO:0016020">
    <property type="term" value="C:membrane"/>
    <property type="evidence" value="ECO:0007669"/>
    <property type="project" value="InterPro"/>
</dbReference>
<name>A0A6N7J424_9FIRM</name>
<accession>A0A6N7J424</accession>
<feature type="transmembrane region" description="Helical" evidence="4">
    <location>
        <begin position="21"/>
        <end position="40"/>
    </location>
</feature>
<dbReference type="PRINTS" id="PR00260">
    <property type="entry name" value="CHEMTRNSDUCR"/>
</dbReference>
<dbReference type="InterPro" id="IPR003660">
    <property type="entry name" value="HAMP_dom"/>
</dbReference>
<dbReference type="InterPro" id="IPR004090">
    <property type="entry name" value="Chemotax_Me-accpt_rcpt"/>
</dbReference>
<evidence type="ECO:0000256" key="1">
    <source>
        <dbReference type="ARBA" id="ARBA00023224"/>
    </source>
</evidence>
<dbReference type="Pfam" id="PF12729">
    <property type="entry name" value="4HB_MCP_1"/>
    <property type="match status" value="1"/>
</dbReference>
<reference evidence="7" key="1">
    <citation type="journal article" date="2020" name="Appl. Environ. Microbiol.">
        <title>Medium-Chain Fatty Acid Synthesis by 'Candidatus Weimeria bifida' gen. nov., sp. nov., and 'Candidatus Pseudoramibacter fermentans' sp. nov.</title>
        <authorList>
            <person name="Scarborough M.J."/>
            <person name="Myers K.S."/>
            <person name="Donohue T.J."/>
            <person name="Noguera D.R."/>
        </authorList>
    </citation>
    <scope>NUCLEOTIDE SEQUENCE</scope>
    <source>
        <strain evidence="7">LCO1.1</strain>
    </source>
</reference>
<evidence type="ECO:0000256" key="2">
    <source>
        <dbReference type="ARBA" id="ARBA00029447"/>
    </source>
</evidence>
<dbReference type="InterPro" id="IPR024478">
    <property type="entry name" value="HlyB_4HB_MCP"/>
</dbReference>
<dbReference type="CDD" id="cd06225">
    <property type="entry name" value="HAMP"/>
    <property type="match status" value="1"/>
</dbReference>
<feature type="domain" description="HAMP" evidence="6">
    <location>
        <begin position="223"/>
        <end position="281"/>
    </location>
</feature>
<keyword evidence="4" id="KW-0812">Transmembrane</keyword>
<dbReference type="GO" id="GO:0004888">
    <property type="term" value="F:transmembrane signaling receptor activity"/>
    <property type="evidence" value="ECO:0007669"/>
    <property type="project" value="InterPro"/>
</dbReference>
<evidence type="ECO:0000256" key="3">
    <source>
        <dbReference type="PROSITE-ProRule" id="PRU00284"/>
    </source>
</evidence>
<evidence type="ECO:0000259" key="6">
    <source>
        <dbReference type="PROSITE" id="PS50885"/>
    </source>
</evidence>
<comment type="similarity">
    <text evidence="2">Belongs to the methyl-accepting chemotaxis (MCP) protein family.</text>
</comment>
<dbReference type="EMBL" id="VOGC01000010">
    <property type="protein sequence ID" value="MQN02360.1"/>
    <property type="molecule type" value="Genomic_DNA"/>
</dbReference>
<keyword evidence="4" id="KW-0472">Membrane</keyword>
<evidence type="ECO:0000259" key="5">
    <source>
        <dbReference type="PROSITE" id="PS50111"/>
    </source>
</evidence>
<keyword evidence="1 3" id="KW-0807">Transducer</keyword>
<keyword evidence="4" id="KW-1133">Transmembrane helix</keyword>
<comment type="caution">
    <text evidence="7">The sequence shown here is derived from an EMBL/GenBank/DDBJ whole genome shotgun (WGS) entry which is preliminary data.</text>
</comment>
<feature type="domain" description="Methyl-accepting transducer" evidence="5">
    <location>
        <begin position="307"/>
        <end position="558"/>
    </location>
</feature>
<dbReference type="PANTHER" id="PTHR32089">
    <property type="entry name" value="METHYL-ACCEPTING CHEMOTAXIS PROTEIN MCPB"/>
    <property type="match status" value="1"/>
</dbReference>
<protein>
    <submittedName>
        <fullName evidence="7">Methyl-accepting chemotaxis protein</fullName>
    </submittedName>
</protein>
<sequence>MSKKKTKIVNNTKPIRTSVRGLVLVALGVLGAIAIISNIISNISLRSMNSSTTVIVDESMASIDELSDIFTDTQTIYQKSLSHIVATDFSTKVKMVEDILSEEASLEKLLNKAYASAKSDSTKSAVKTIATQYVDLKRSVNKLTAASAQQNKAKAYYLANNDVAKAADAISSTITSTKKQLESEASSRKNTLNSVYHTNTGLNLFFIFGSIFAVVIDFFLVMKYIANPLNKTERQLHHIIRGIEEGHGDLTQRVSVERMDEIGKLGYSINKFIQKLQDILASITKNSDDMESVVSEVLGSVRTSNGSASDLSAVTEELSATMQEVESNASVISGNAKDVSDRVNEIASKSDEIGDYLKQMKDQADEMEAKARSNMNDTDEKVTEIIDVLGQAIEDAKSVDEVNKLSGDILSIASQTNLLSLNASIEAARAGEAGRGFAVVAEEISHLSDSSREAASNIQKINEVITEAVHNLAEHSQDLVNYMKDSILPEFRDFVDDGGRYKNNATYIEQMMVDFAASTAELKRTANEIADSIGSISTSISEGAQGVTGAANSTQDLVNDMDSITQRMDENQKIAKNLKDETSVFTNV</sequence>
<dbReference type="GO" id="GO:0006935">
    <property type="term" value="P:chemotaxis"/>
    <property type="evidence" value="ECO:0007669"/>
    <property type="project" value="InterPro"/>
</dbReference>
<keyword evidence="8" id="KW-1185">Reference proteome</keyword>
<dbReference type="InterPro" id="IPR004089">
    <property type="entry name" value="MCPsignal_dom"/>
</dbReference>
<dbReference type="PROSITE" id="PS50111">
    <property type="entry name" value="CHEMOTAXIS_TRANSDUC_2"/>
    <property type="match status" value="1"/>
</dbReference>
<dbReference type="Gene3D" id="1.10.287.950">
    <property type="entry name" value="Methyl-accepting chemotaxis protein"/>
    <property type="match status" value="1"/>
</dbReference>
<proteinExistence type="inferred from homology"/>
<dbReference type="SMART" id="SM00283">
    <property type="entry name" value="MA"/>
    <property type="match status" value="1"/>
</dbReference>
<feature type="transmembrane region" description="Helical" evidence="4">
    <location>
        <begin position="204"/>
        <end position="226"/>
    </location>
</feature>
<dbReference type="AlphaFoldDB" id="A0A6N7J424"/>
<dbReference type="Pfam" id="PF00015">
    <property type="entry name" value="MCPsignal"/>
    <property type="match status" value="1"/>
</dbReference>
<evidence type="ECO:0000313" key="8">
    <source>
        <dbReference type="Proteomes" id="UP000460257"/>
    </source>
</evidence>
<dbReference type="SMART" id="SM00304">
    <property type="entry name" value="HAMP"/>
    <property type="match status" value="1"/>
</dbReference>
<dbReference type="GO" id="GO:0007165">
    <property type="term" value="P:signal transduction"/>
    <property type="evidence" value="ECO:0007669"/>
    <property type="project" value="UniProtKB-KW"/>
</dbReference>
<dbReference type="Proteomes" id="UP000460257">
    <property type="component" value="Unassembled WGS sequence"/>
</dbReference>
<dbReference type="PANTHER" id="PTHR32089:SF112">
    <property type="entry name" value="LYSOZYME-LIKE PROTEIN-RELATED"/>
    <property type="match status" value="1"/>
</dbReference>
<dbReference type="Pfam" id="PF00672">
    <property type="entry name" value="HAMP"/>
    <property type="match status" value="1"/>
</dbReference>
<evidence type="ECO:0000313" key="7">
    <source>
        <dbReference type="EMBL" id="MQN02360.1"/>
    </source>
</evidence>
<gene>
    <name evidence="7" type="ORF">FRC54_10875</name>
</gene>